<dbReference type="SUPFAM" id="SSF141371">
    <property type="entry name" value="PilZ domain-like"/>
    <property type="match status" value="1"/>
</dbReference>
<dbReference type="Proteomes" id="UP000243629">
    <property type="component" value="Unassembled WGS sequence"/>
</dbReference>
<protein>
    <submittedName>
        <fullName evidence="2">PilZ domain-containing protein</fullName>
    </submittedName>
</protein>
<organism evidence="2 3">
    <name type="scientific">Halopseudomonas yangmingensis</name>
    <dbReference type="NCBI Taxonomy" id="1720063"/>
    <lineage>
        <taxon>Bacteria</taxon>
        <taxon>Pseudomonadati</taxon>
        <taxon>Pseudomonadota</taxon>
        <taxon>Gammaproteobacteria</taxon>
        <taxon>Pseudomonadales</taxon>
        <taxon>Pseudomonadaceae</taxon>
        <taxon>Halopseudomonas</taxon>
    </lineage>
</organism>
<evidence type="ECO:0000313" key="3">
    <source>
        <dbReference type="Proteomes" id="UP000243629"/>
    </source>
</evidence>
<dbReference type="InterPro" id="IPR009875">
    <property type="entry name" value="PilZ_domain"/>
</dbReference>
<sequence length="101" mass="11081">MSFHDQQYNEKRNFIRMQIDTQAYLQVSDGGERLAVVCQDLSSTGAQLQSAKPLELGTEVELQIPSPTPQHQGLNARGKVVRCQSQGPGVHILGLTFDSVS</sequence>
<evidence type="ECO:0000313" key="2">
    <source>
        <dbReference type="EMBL" id="SFM15163.1"/>
    </source>
</evidence>
<gene>
    <name evidence="2" type="ORF">SAMN05216217_101339</name>
</gene>
<dbReference type="RefSeq" id="WP_177197188.1">
    <property type="nucleotide sequence ID" value="NZ_FOUI01000001.1"/>
</dbReference>
<name>A0A1I4NJ17_9GAMM</name>
<evidence type="ECO:0000259" key="1">
    <source>
        <dbReference type="Pfam" id="PF07238"/>
    </source>
</evidence>
<dbReference type="EMBL" id="FOUI01000001">
    <property type="protein sequence ID" value="SFM15163.1"/>
    <property type="molecule type" value="Genomic_DNA"/>
</dbReference>
<dbReference type="GO" id="GO:0035438">
    <property type="term" value="F:cyclic-di-GMP binding"/>
    <property type="evidence" value="ECO:0007669"/>
    <property type="project" value="InterPro"/>
</dbReference>
<dbReference type="Gene3D" id="2.40.10.220">
    <property type="entry name" value="predicted glycosyltransferase like domains"/>
    <property type="match status" value="1"/>
</dbReference>
<proteinExistence type="predicted"/>
<dbReference type="Pfam" id="PF07238">
    <property type="entry name" value="PilZ"/>
    <property type="match status" value="1"/>
</dbReference>
<reference evidence="3" key="1">
    <citation type="submission" date="2016-10" db="EMBL/GenBank/DDBJ databases">
        <authorList>
            <person name="Varghese N."/>
            <person name="Submissions S."/>
        </authorList>
    </citation>
    <scope>NUCLEOTIDE SEQUENCE [LARGE SCALE GENOMIC DNA]</scope>
    <source>
        <strain evidence="3">DSM 24213</strain>
    </source>
</reference>
<accession>A0A1I4NJ17</accession>
<keyword evidence="3" id="KW-1185">Reference proteome</keyword>
<dbReference type="STRING" id="1720063.SAMN05216217_101339"/>
<feature type="domain" description="PilZ" evidence="1">
    <location>
        <begin position="10"/>
        <end position="97"/>
    </location>
</feature>
<dbReference type="AlphaFoldDB" id="A0A1I4NJ17"/>